<dbReference type="AlphaFoldDB" id="A0A8J3D8H6"/>
<proteinExistence type="predicted"/>
<keyword evidence="2" id="KW-1185">Reference proteome</keyword>
<reference evidence="1 2" key="1">
    <citation type="journal article" date="2014" name="Int. J. Syst. Evol. Microbiol.">
        <title>Complete genome sequence of Corynebacterium casei LMG S-19264T (=DSM 44701T), isolated from a smear-ripened cheese.</title>
        <authorList>
            <consortium name="US DOE Joint Genome Institute (JGI-PGF)"/>
            <person name="Walter F."/>
            <person name="Albersmeier A."/>
            <person name="Kalinowski J."/>
            <person name="Ruckert C."/>
        </authorList>
    </citation>
    <scope>NUCLEOTIDE SEQUENCE [LARGE SCALE GENOMIC DNA]</scope>
    <source>
        <strain evidence="1 2">KCTC 12866</strain>
    </source>
</reference>
<dbReference type="Gene3D" id="1.20.1440.60">
    <property type="entry name" value="23S rRNA-intervening sequence"/>
    <property type="match status" value="1"/>
</dbReference>
<dbReference type="Proteomes" id="UP000598271">
    <property type="component" value="Unassembled WGS sequence"/>
</dbReference>
<evidence type="ECO:0000313" key="2">
    <source>
        <dbReference type="Proteomes" id="UP000598271"/>
    </source>
</evidence>
<organism evidence="1 2">
    <name type="scientific">Persicitalea jodogahamensis</name>
    <dbReference type="NCBI Taxonomy" id="402147"/>
    <lineage>
        <taxon>Bacteria</taxon>
        <taxon>Pseudomonadati</taxon>
        <taxon>Bacteroidota</taxon>
        <taxon>Cytophagia</taxon>
        <taxon>Cytophagales</taxon>
        <taxon>Spirosomataceae</taxon>
        <taxon>Persicitalea</taxon>
    </lineage>
</organism>
<evidence type="ECO:0008006" key="3">
    <source>
        <dbReference type="Google" id="ProtNLM"/>
    </source>
</evidence>
<dbReference type="InterPro" id="IPR012657">
    <property type="entry name" value="23S_rRNA-intervening_sequence"/>
</dbReference>
<dbReference type="Pfam" id="PF05635">
    <property type="entry name" value="23S_rRNA_IVP"/>
    <property type="match status" value="1"/>
</dbReference>
<name>A0A8J3D8H6_9BACT</name>
<accession>A0A8J3D8H6</accession>
<gene>
    <name evidence="1" type="ORF">GCM10007390_32670</name>
</gene>
<dbReference type="InterPro" id="IPR036583">
    <property type="entry name" value="23S_rRNA_IVS_sf"/>
</dbReference>
<protein>
    <recommendedName>
        <fullName evidence="3">Four helix bundle protein</fullName>
    </recommendedName>
</protein>
<comment type="caution">
    <text evidence="1">The sequence shown here is derived from an EMBL/GenBank/DDBJ whole genome shotgun (WGS) entry which is preliminary data.</text>
</comment>
<dbReference type="PANTHER" id="PTHR38471:SF2">
    <property type="entry name" value="FOUR HELIX BUNDLE PROTEIN"/>
    <property type="match status" value="1"/>
</dbReference>
<dbReference type="EMBL" id="BMXF01000003">
    <property type="protein sequence ID" value="GHB76247.1"/>
    <property type="molecule type" value="Genomic_DNA"/>
</dbReference>
<evidence type="ECO:0000313" key="1">
    <source>
        <dbReference type="EMBL" id="GHB76247.1"/>
    </source>
</evidence>
<dbReference type="NCBIfam" id="TIGR02436">
    <property type="entry name" value="four helix bundle protein"/>
    <property type="match status" value="1"/>
</dbReference>
<dbReference type="PANTHER" id="PTHR38471">
    <property type="entry name" value="FOUR HELIX BUNDLE PROTEIN"/>
    <property type="match status" value="1"/>
</dbReference>
<sequence length="164" mass="19010">MSELRNVAFAGHHLILFSYNHFPTFQIVMEKDWWVEESAEYEYQARADFVEAMRERTKKLVLRHIKLYQALPSNEEARIIGKQLLRSATSTGANYRASCRARSKAEFFSKLSITIEEADESLFWLEILEEAGIVEEKKLVSLKAETFEILKILSKARSSTRSNT</sequence>
<dbReference type="SUPFAM" id="SSF158446">
    <property type="entry name" value="IVS-encoded protein-like"/>
    <property type="match status" value="1"/>
</dbReference>